<evidence type="ECO:0000256" key="1">
    <source>
        <dbReference type="SAM" id="MobiDB-lite"/>
    </source>
</evidence>
<dbReference type="SUPFAM" id="SSF56935">
    <property type="entry name" value="Porins"/>
    <property type="match status" value="1"/>
</dbReference>
<keyword evidence="3" id="KW-1185">Reference proteome</keyword>
<sequence>MSKHMSPSSRAGRTRSLNSIRSIPATRRPEVALRRLAWAAACVCAGTCAGWAPALAQTSAALGGDAGSPGSPGSPGHRYRPVLAEPAGTPPAAVLTGNYAGNAEVAQLKVEVHGAGAPADGVTPVLVKVKVMGRDGTPLKAPVLVTIEHDGAALGARLQMAGAPTDEFGPTHKDADRRVPGTQLKVVDGEASFSLVAPAQPGDVRLRLTAGAATVDGTIEFAPDLREMVAAGLIEGVIGTTRRRYDSAVAPARLEDGFETELTQWSRRFDDGRGNVAGRAALFLKGKIRGDALLTLAYDSDKETRARLLRDIRPEEFYPVYGDSAVKGFEAKSSSKLFVRIDQRRNYLLYGDFATGDGFAQAAGGGVVAGNRLRQLGVYNRTVTGVRGHVERAEGFGNVFISRDTLKQVVEEVAANGTSGPFAVSNTSALENSEKVEIVVRDRNHLNTILSVTALARLNDYSFEPFSGRILLTRPLASIDANGNPISLRVSYEVDQGGEAFWLAGADGQINLGERATVGGSLVVDRNPASPFRLASVNAGVQLTPRTTLTAELAYTEANLAALALVVPSPVTAPLDTTNGRAARVELNHAGESFKARAFFNQADAEFANRAAGVQPGTRQGGASASLPVSERVSLEAEAQRTEDLTTDASRNGVSLGAKVQVTPALVVGGGLRQMQERGRLAGSTASIAANPDPGSYFGAGSGGGFSGAGSSTLINLNNASALSASVAPGAVPDLEATTAFVGATYQVNPQVTVAAQHEASIDGDSRRRSELLVGLQAAERTRLYARAESQTGLASRYALDSAGHSSAVAFGIDSAYMEGGAVFSEYRLRDASDGRGAQIASGLRNAWHLTDGVLLHTGAERLKILTGSGQNATALTGGVDYTASEWWKASARLEWRRLDTPDGTAGVTPPSVQDSWLSTVTVARKLDRDWTALARNYYLATDNHGAKADGWQDRLQFGLAWRPVDHNRLDALGKYEYKAESNINATEEWRRVHVGAVQFNGHPSRPWWWSSRLAAKRVAEQYPNTEGGGSDRYTAWLLGGRLIYDVTENIDLGLQAAVMTGRASGQDGSARQHSVGAELGYLLRSNLWLSAGYNVTGFSDRDLSSDYTARGAYLRLRFKFDADLFEGSNPAVNRSLPR</sequence>
<evidence type="ECO:0000313" key="3">
    <source>
        <dbReference type="Proteomes" id="UP001057498"/>
    </source>
</evidence>
<accession>A0ABM7YQ55</accession>
<proteinExistence type="predicted"/>
<feature type="compositionally biased region" description="Low complexity" evidence="1">
    <location>
        <begin position="62"/>
        <end position="76"/>
    </location>
</feature>
<organism evidence="2 3">
    <name type="scientific">Sphaerotilus microaerophilus</name>
    <dbReference type="NCBI Taxonomy" id="2914710"/>
    <lineage>
        <taxon>Bacteria</taxon>
        <taxon>Pseudomonadati</taxon>
        <taxon>Pseudomonadota</taxon>
        <taxon>Betaproteobacteria</taxon>
        <taxon>Burkholderiales</taxon>
        <taxon>Sphaerotilaceae</taxon>
        <taxon>Sphaerotilus</taxon>
    </lineage>
</organism>
<feature type="region of interest" description="Disordered" evidence="1">
    <location>
        <begin position="1"/>
        <end position="22"/>
    </location>
</feature>
<feature type="compositionally biased region" description="Polar residues" evidence="1">
    <location>
        <begin position="1"/>
        <end position="21"/>
    </location>
</feature>
<evidence type="ECO:0000313" key="2">
    <source>
        <dbReference type="EMBL" id="BDI06641.1"/>
    </source>
</evidence>
<dbReference type="EMBL" id="AP025730">
    <property type="protein sequence ID" value="BDI06641.1"/>
    <property type="molecule type" value="Genomic_DNA"/>
</dbReference>
<feature type="region of interest" description="Disordered" evidence="1">
    <location>
        <begin position="62"/>
        <end position="82"/>
    </location>
</feature>
<gene>
    <name evidence="2" type="ORF">CATMQ487_36110</name>
</gene>
<dbReference type="Proteomes" id="UP001057498">
    <property type="component" value="Chromosome"/>
</dbReference>
<protein>
    <submittedName>
        <fullName evidence="2">Uncharacterized protein</fullName>
    </submittedName>
</protein>
<name>A0ABM7YQ55_9BURK</name>
<reference evidence="2" key="1">
    <citation type="submission" date="2022-04" db="EMBL/GenBank/DDBJ databases">
        <title>Whole genome sequence of Sphaerotilus sp. FB-5.</title>
        <authorList>
            <person name="Takeda M."/>
            <person name="Narihara S."/>
            <person name="Akimoto M."/>
            <person name="Akimoto R."/>
            <person name="Nishiyashiki S."/>
            <person name="Murakami T."/>
        </authorList>
    </citation>
    <scope>NUCLEOTIDE SEQUENCE</scope>
    <source>
        <strain evidence="2">FB-5</strain>
    </source>
</reference>